<evidence type="ECO:0000313" key="2">
    <source>
        <dbReference type="Proteomes" id="UP001595858"/>
    </source>
</evidence>
<reference evidence="2" key="1">
    <citation type="journal article" date="2019" name="Int. J. Syst. Evol. Microbiol.">
        <title>The Global Catalogue of Microorganisms (GCM) 10K type strain sequencing project: providing services to taxonomists for standard genome sequencing and annotation.</title>
        <authorList>
            <consortium name="The Broad Institute Genomics Platform"/>
            <consortium name="The Broad Institute Genome Sequencing Center for Infectious Disease"/>
            <person name="Wu L."/>
            <person name="Ma J."/>
        </authorList>
    </citation>
    <scope>NUCLEOTIDE SEQUENCE [LARGE SCALE GENOMIC DNA]</scope>
    <source>
        <strain evidence="2">CGMCC 4.7304</strain>
    </source>
</reference>
<dbReference type="RefSeq" id="WP_344145560.1">
    <property type="nucleotide sequence ID" value="NZ_BAAAQI010000014.1"/>
</dbReference>
<organism evidence="1 2">
    <name type="scientific">Streptomonospora arabica</name>
    <dbReference type="NCBI Taxonomy" id="412417"/>
    <lineage>
        <taxon>Bacteria</taxon>
        <taxon>Bacillati</taxon>
        <taxon>Actinomycetota</taxon>
        <taxon>Actinomycetes</taxon>
        <taxon>Streptosporangiales</taxon>
        <taxon>Nocardiopsidaceae</taxon>
        <taxon>Streptomonospora</taxon>
    </lineage>
</organism>
<gene>
    <name evidence="1" type="ORF">ACFPCZ_14635</name>
</gene>
<comment type="caution">
    <text evidence="1">The sequence shown here is derived from an EMBL/GenBank/DDBJ whole genome shotgun (WGS) entry which is preliminary data.</text>
</comment>
<sequence>MAQDNQSPQVPSRLTLSGPSDILAAVPYIVGYHPNDTLLVLGLRGDAPRLHTTFCRDLAADGADDDREEAADRLAAALRDEGCTVALAVGYGPAGAVTRNVDALRRAAARAGVALREALRVSEGRYWSYTCTSPECCPPEGVAYDPSSSAVAAAAVANGLSAWPSRESIRDHLAPAVGPRRALMRAATRAAEERAARLCAPGHRGRDAYGPRFRVEGARAVRAAADAAACGELPEDPGHIAWLGVLLECVRVRDEAWCLIGPDTAEAHQRLWRHVLCHCEPGYRAAPGSLLAVAAWARGDTALADAALERVRRSDPDYSMAALVHRALRAGLPWRGYPPASLQAAWPLEDP</sequence>
<accession>A0ABV9SP97</accession>
<dbReference type="Pfam" id="PF13830">
    <property type="entry name" value="DUF4192"/>
    <property type="match status" value="1"/>
</dbReference>
<dbReference type="InterPro" id="IPR025447">
    <property type="entry name" value="DUF4192"/>
</dbReference>
<protein>
    <submittedName>
        <fullName evidence="1">DUF4192 domain-containing protein</fullName>
    </submittedName>
</protein>
<dbReference type="Proteomes" id="UP001595858">
    <property type="component" value="Unassembled WGS sequence"/>
</dbReference>
<proteinExistence type="predicted"/>
<keyword evidence="2" id="KW-1185">Reference proteome</keyword>
<name>A0ABV9SP97_9ACTN</name>
<evidence type="ECO:0000313" key="1">
    <source>
        <dbReference type="EMBL" id="MFC4867871.1"/>
    </source>
</evidence>
<dbReference type="EMBL" id="JBHSIY010000010">
    <property type="protein sequence ID" value="MFC4867871.1"/>
    <property type="molecule type" value="Genomic_DNA"/>
</dbReference>